<dbReference type="SUPFAM" id="SSF51735">
    <property type="entry name" value="NAD(P)-binding Rossmann-fold domains"/>
    <property type="match status" value="1"/>
</dbReference>
<dbReference type="Proteomes" id="UP001363010">
    <property type="component" value="Unassembled WGS sequence"/>
</dbReference>
<proteinExistence type="predicted"/>
<name>A0ABU8W9V4_9BURK</name>
<organism evidence="4 5">
    <name type="scientific">Variovorax humicola</name>
    <dbReference type="NCBI Taxonomy" id="1769758"/>
    <lineage>
        <taxon>Bacteria</taxon>
        <taxon>Pseudomonadati</taxon>
        <taxon>Pseudomonadota</taxon>
        <taxon>Betaproteobacteria</taxon>
        <taxon>Burkholderiales</taxon>
        <taxon>Comamonadaceae</taxon>
        <taxon>Variovorax</taxon>
    </lineage>
</organism>
<reference evidence="4 5" key="1">
    <citation type="submission" date="2024-03" db="EMBL/GenBank/DDBJ databases">
        <title>Novel species of the genus Variovorax.</title>
        <authorList>
            <person name="Liu Q."/>
            <person name="Xin Y.-H."/>
        </authorList>
    </citation>
    <scope>NUCLEOTIDE SEQUENCE [LARGE SCALE GENOMIC DNA]</scope>
    <source>
        <strain evidence="4 5">KACC 18501</strain>
    </source>
</reference>
<accession>A0ABU8W9V4</accession>
<evidence type="ECO:0000313" key="5">
    <source>
        <dbReference type="Proteomes" id="UP001363010"/>
    </source>
</evidence>
<dbReference type="Gene3D" id="3.40.50.720">
    <property type="entry name" value="NAD(P)-binding Rossmann-like Domain"/>
    <property type="match status" value="2"/>
</dbReference>
<dbReference type="InterPro" id="IPR006140">
    <property type="entry name" value="D-isomer_DH_NAD-bd"/>
</dbReference>
<evidence type="ECO:0000313" key="4">
    <source>
        <dbReference type="EMBL" id="MEJ8826086.1"/>
    </source>
</evidence>
<dbReference type="EMBL" id="JBBKZV010000029">
    <property type="protein sequence ID" value="MEJ8826086.1"/>
    <property type="molecule type" value="Genomic_DNA"/>
</dbReference>
<sequence length="322" mass="34174">MTLRLVVCSPVARESFDRRLREVPDVSLRWASLAALPAAAREADALVLSGTEYSAELAGVLQESANPCRWLQLLSAGYELLPQYGVPSRVQASNAGSVWSPIVAEHVMALMLALARRLPTVLAAQARCAWDGTIRNHMSQLIDSHLVIVGMGSIGTELARRARAFGMKVTGVSRRGLPHADVDAMVPAGQFHRALAQADFVAVAVPLSPESSGLIGAAELAAMPRHAVLVNVGRGPVVDHAALERALADGTIGGAALDVTDPEPLPPDSALWRMPNVIVSPHLGGAAPERYYERLVSHVVGNVVRRTQGQPPKDLIQIGPTP</sequence>
<comment type="caution">
    <text evidence="4">The sequence shown here is derived from an EMBL/GenBank/DDBJ whole genome shotgun (WGS) entry which is preliminary data.</text>
</comment>
<evidence type="ECO:0000256" key="1">
    <source>
        <dbReference type="ARBA" id="ARBA00023002"/>
    </source>
</evidence>
<dbReference type="SUPFAM" id="SSF52283">
    <property type="entry name" value="Formate/glycerate dehydrogenase catalytic domain-like"/>
    <property type="match status" value="1"/>
</dbReference>
<evidence type="ECO:0000259" key="3">
    <source>
        <dbReference type="Pfam" id="PF02826"/>
    </source>
</evidence>
<dbReference type="Pfam" id="PF02826">
    <property type="entry name" value="2-Hacid_dh_C"/>
    <property type="match status" value="1"/>
</dbReference>
<dbReference type="PANTHER" id="PTHR43333">
    <property type="entry name" value="2-HACID_DH_C DOMAIN-CONTAINING PROTEIN"/>
    <property type="match status" value="1"/>
</dbReference>
<dbReference type="CDD" id="cd05300">
    <property type="entry name" value="2-Hacid_dh_1"/>
    <property type="match status" value="1"/>
</dbReference>
<gene>
    <name evidence="4" type="ORF">WKW80_29345</name>
</gene>
<dbReference type="PRINTS" id="PR00411">
    <property type="entry name" value="PNDRDTASEI"/>
</dbReference>
<keyword evidence="5" id="KW-1185">Reference proteome</keyword>
<dbReference type="InterPro" id="IPR036291">
    <property type="entry name" value="NAD(P)-bd_dom_sf"/>
</dbReference>
<evidence type="ECO:0000256" key="2">
    <source>
        <dbReference type="ARBA" id="ARBA00023027"/>
    </source>
</evidence>
<dbReference type="PANTHER" id="PTHR43333:SF1">
    <property type="entry name" value="D-ISOMER SPECIFIC 2-HYDROXYACID DEHYDROGENASE NAD-BINDING DOMAIN-CONTAINING PROTEIN"/>
    <property type="match status" value="1"/>
</dbReference>
<keyword evidence="2" id="KW-0520">NAD</keyword>
<dbReference type="RefSeq" id="WP_340367123.1">
    <property type="nucleotide sequence ID" value="NZ_JBBKZV010000029.1"/>
</dbReference>
<protein>
    <submittedName>
        <fullName evidence="4">D-2-hydroxyacid dehydrogenase</fullName>
    </submittedName>
</protein>
<keyword evidence="1" id="KW-0560">Oxidoreductase</keyword>
<feature type="domain" description="D-isomer specific 2-hydroxyacid dehydrogenase NAD-binding" evidence="3">
    <location>
        <begin position="108"/>
        <end position="284"/>
    </location>
</feature>